<dbReference type="PANTHER" id="PTHR43649">
    <property type="entry name" value="ARABINOSE-BINDING PROTEIN-RELATED"/>
    <property type="match status" value="1"/>
</dbReference>
<protein>
    <submittedName>
        <fullName evidence="4">ABC transporter substrate-binding protein</fullName>
    </submittedName>
</protein>
<organism evidence="4 5">
    <name type="scientific">Neglectibacter timonensis</name>
    <dbReference type="NCBI Taxonomy" id="1776382"/>
    <lineage>
        <taxon>Bacteria</taxon>
        <taxon>Bacillati</taxon>
        <taxon>Bacillota</taxon>
        <taxon>Clostridia</taxon>
        <taxon>Eubacteriales</taxon>
        <taxon>Oscillospiraceae</taxon>
        <taxon>Neglectibacter</taxon>
    </lineage>
</organism>
<dbReference type="GeneID" id="90530976"/>
<dbReference type="EMBL" id="JANFZH010000046">
    <property type="protein sequence ID" value="MCQ4841368.1"/>
    <property type="molecule type" value="Genomic_DNA"/>
</dbReference>
<accession>A0ABT1S366</accession>
<dbReference type="InterPro" id="IPR006059">
    <property type="entry name" value="SBP"/>
</dbReference>
<name>A0ABT1S366_9FIRM</name>
<gene>
    <name evidence="4" type="ORF">NE695_15760</name>
</gene>
<dbReference type="PROSITE" id="PS51257">
    <property type="entry name" value="PROKAR_LIPOPROTEIN"/>
    <property type="match status" value="1"/>
</dbReference>
<proteinExistence type="predicted"/>
<evidence type="ECO:0000313" key="5">
    <source>
        <dbReference type="Proteomes" id="UP001524473"/>
    </source>
</evidence>
<dbReference type="Gene3D" id="3.40.190.10">
    <property type="entry name" value="Periplasmic binding protein-like II"/>
    <property type="match status" value="2"/>
</dbReference>
<sequence length="525" mass="59504">MKRSVRLAAFLMTLAMVISVFAGCGDNKGGGSAASPSSKEEKKSSESVSSETTPEDAGALDTSKEVELVMYVVSDRPAKQDEIDENFNKIFKEKLNCTLKVNWIGWAEYPNKYPLLFSSGEKFDMAYTATWLNYASLAQKGAFLNLDELWPKYAPKNFERQSDSALFQATVDGHYYCIPTLLATYSAYGPIFRTDILEGTDWDGKMENFDDLEKYLGYVKTARPDMEPLNVYQSGSEVDDLFMHFNGQYPVKGAMSNDFLWLDPAEEDPQLYTFYEYEKTPEFLEMMNRWNEAGYFTKSALSDTDSQKVKNGKAACSVHNIDSYSGSYIEHPEWKFRYANFTKDVSNLPFTQDALVISNTAENPERALALYDLITSDEEAFRAFFYGVEGTSYEIIDGQVKSLDPDNYAFSACWAARTSEFNLDSYGAPADLKTFKDGFDEHIKEMNGEGTAKFRGFSVNTTSIETEYAACQNVHQQYWWPLELGYTDPVEGLKDYQSKMEAAGVEKVREELKRQLDDYLAEIAK</sequence>
<dbReference type="Pfam" id="PF01547">
    <property type="entry name" value="SBP_bac_1"/>
    <property type="match status" value="1"/>
</dbReference>
<evidence type="ECO:0000313" key="4">
    <source>
        <dbReference type="EMBL" id="MCQ4841368.1"/>
    </source>
</evidence>
<dbReference type="Pfam" id="PF12010">
    <property type="entry name" value="DUF3502"/>
    <property type="match status" value="1"/>
</dbReference>
<keyword evidence="5" id="KW-1185">Reference proteome</keyword>
<dbReference type="InterPro" id="IPR022627">
    <property type="entry name" value="DUF3502"/>
</dbReference>
<feature type="chain" id="PRO_5047371710" evidence="2">
    <location>
        <begin position="23"/>
        <end position="525"/>
    </location>
</feature>
<evidence type="ECO:0000256" key="2">
    <source>
        <dbReference type="SAM" id="SignalP"/>
    </source>
</evidence>
<dbReference type="RefSeq" id="WP_066859883.1">
    <property type="nucleotide sequence ID" value="NZ_CABKVV010000008.1"/>
</dbReference>
<dbReference type="InterPro" id="IPR050490">
    <property type="entry name" value="Bact_solute-bd_prot1"/>
</dbReference>
<feature type="domain" description="DUF3502" evidence="3">
    <location>
        <begin position="455"/>
        <end position="521"/>
    </location>
</feature>
<feature type="region of interest" description="Disordered" evidence="1">
    <location>
        <begin position="30"/>
        <end position="60"/>
    </location>
</feature>
<comment type="caution">
    <text evidence="4">The sequence shown here is derived from an EMBL/GenBank/DDBJ whole genome shotgun (WGS) entry which is preliminary data.</text>
</comment>
<reference evidence="4 5" key="1">
    <citation type="submission" date="2022-06" db="EMBL/GenBank/DDBJ databases">
        <title>Isolation of gut microbiota from human fecal samples.</title>
        <authorList>
            <person name="Pamer E.G."/>
            <person name="Barat B."/>
            <person name="Waligurski E."/>
            <person name="Medina S."/>
            <person name="Paddock L."/>
            <person name="Mostad J."/>
        </authorList>
    </citation>
    <scope>NUCLEOTIDE SEQUENCE [LARGE SCALE GENOMIC DNA]</scope>
    <source>
        <strain evidence="4 5">DFI.9.73</strain>
    </source>
</reference>
<feature type="signal peptide" evidence="2">
    <location>
        <begin position="1"/>
        <end position="22"/>
    </location>
</feature>
<evidence type="ECO:0000259" key="3">
    <source>
        <dbReference type="Pfam" id="PF12010"/>
    </source>
</evidence>
<keyword evidence="2" id="KW-0732">Signal</keyword>
<dbReference type="PANTHER" id="PTHR43649:SF17">
    <property type="entry name" value="ABC TRANSPORTER SOLUTE BINDING PROTEIN-SUGAR TRANSPORT"/>
    <property type="match status" value="1"/>
</dbReference>
<dbReference type="Proteomes" id="UP001524473">
    <property type="component" value="Unassembled WGS sequence"/>
</dbReference>
<evidence type="ECO:0000256" key="1">
    <source>
        <dbReference type="SAM" id="MobiDB-lite"/>
    </source>
</evidence>
<dbReference type="SUPFAM" id="SSF53850">
    <property type="entry name" value="Periplasmic binding protein-like II"/>
    <property type="match status" value="1"/>
</dbReference>